<accession>A0ABQ5GTN6</accession>
<dbReference type="Pfam" id="PF13976">
    <property type="entry name" value="gag_pre-integrs"/>
    <property type="match status" value="1"/>
</dbReference>
<dbReference type="InterPro" id="IPR043502">
    <property type="entry name" value="DNA/RNA_pol_sf"/>
</dbReference>
<dbReference type="InterPro" id="IPR013103">
    <property type="entry name" value="RVT_2"/>
</dbReference>
<protein>
    <submittedName>
        <fullName evidence="3">Zinc finger, CCHC-type containing protein</fullName>
    </submittedName>
</protein>
<feature type="domain" description="Reverse transcriptase Ty1/copia-type" evidence="1">
    <location>
        <begin position="46"/>
        <end position="174"/>
    </location>
</feature>
<dbReference type="InterPro" id="IPR025724">
    <property type="entry name" value="GAG-pre-integrase_dom"/>
</dbReference>
<evidence type="ECO:0000313" key="4">
    <source>
        <dbReference type="Proteomes" id="UP001151760"/>
    </source>
</evidence>
<gene>
    <name evidence="3" type="ORF">Tco_1045544</name>
</gene>
<name>A0ABQ5GTN6_9ASTR</name>
<sequence length="885" mass="98949">MNSTMTEKRGSRGRAPCWGLAASYAISCAAFLKEAIDDEIGSIMKNNTWVLSDLPPRCKPLGCKWIFKRKMKVDGTIDKFKARLVIQGFRQKEEIDYFDTYAPVARITTIRLLLALDVIHNLVIHQMDLKITFLNGDLDEEVYMKQPEGFVMSGNEHKVCKLVKSLYGLKQAPNSGKCVIIYLYVDDMLIFGTDQNQVDKTKKFLTSKFSIKIYENKGIVITQTHCIKKILKKFNREDCSPVSTPIDPVEKLKPNTGKPVDQLEYSRAIGCLMYAMTSTRSDIAYAVCRLSRFTSNPTKQHWKAITRVFKYLRDSSSTSGWVFLHGGGAILWASKKQTCITGSNMESEFIALVAAGKEAEWLRNLIHEIPIWPKPIAPISIRYDSAPTMAKAYSQIYNGKSRRLVKAAPIDPPTENCENSYTPSKKGQSSEGTWNFLNFFAFLGSAYIAGETHSMIADPKNATKFKKFHVPLDDCPFFEGVYEFLQLSPSGSIGVALALNEGTELSRESRNTGGFVVSIDSRLSESRTIERGMGNTMKIALHARNKMIFVDGSCVKAAYASSVPLTNQWERCNAVVLSWLLSSISDDLYLTYKKLFELSDVRDACVIVCREESHRGLGSSLGVQKPQISSFVSRTFENQNKNNNGFCNQNTSGFNNQNNKGQYNSVSCKNYGMKGHTIDRCFEIIGYPNGFKMKQNVKKISNNMGNSSNNVDVHKNSSDIPFINEQIAKLMSLIGDKPGNGIHTNMAGANQHITSSTKNMTDVVDITDLNITAGHPNRTDLKRENVLGTSNEAGGLYVFNTESKLLDFKSNNCFLSCNVSKGIWHNRLGHPSDQVLSVLKYRLSIGKPTHVMPCETCHHAKQVREPFPLSEHKFVSLGDLIHLDL</sequence>
<comment type="caution">
    <text evidence="3">The sequence shown here is derived from an EMBL/GenBank/DDBJ whole genome shotgun (WGS) entry which is preliminary data.</text>
</comment>
<proteinExistence type="predicted"/>
<evidence type="ECO:0000313" key="3">
    <source>
        <dbReference type="EMBL" id="GJT78819.1"/>
    </source>
</evidence>
<feature type="domain" description="GAG-pre-integrase" evidence="2">
    <location>
        <begin position="795"/>
        <end position="862"/>
    </location>
</feature>
<keyword evidence="4" id="KW-1185">Reference proteome</keyword>
<reference evidence="3" key="2">
    <citation type="submission" date="2022-01" db="EMBL/GenBank/DDBJ databases">
        <authorList>
            <person name="Yamashiro T."/>
            <person name="Shiraishi A."/>
            <person name="Satake H."/>
            <person name="Nakayama K."/>
        </authorList>
    </citation>
    <scope>NUCLEOTIDE SEQUENCE</scope>
</reference>
<dbReference type="EMBL" id="BQNB010018837">
    <property type="protein sequence ID" value="GJT78819.1"/>
    <property type="molecule type" value="Genomic_DNA"/>
</dbReference>
<organism evidence="3 4">
    <name type="scientific">Tanacetum coccineum</name>
    <dbReference type="NCBI Taxonomy" id="301880"/>
    <lineage>
        <taxon>Eukaryota</taxon>
        <taxon>Viridiplantae</taxon>
        <taxon>Streptophyta</taxon>
        <taxon>Embryophyta</taxon>
        <taxon>Tracheophyta</taxon>
        <taxon>Spermatophyta</taxon>
        <taxon>Magnoliopsida</taxon>
        <taxon>eudicotyledons</taxon>
        <taxon>Gunneridae</taxon>
        <taxon>Pentapetalae</taxon>
        <taxon>asterids</taxon>
        <taxon>campanulids</taxon>
        <taxon>Asterales</taxon>
        <taxon>Asteraceae</taxon>
        <taxon>Asteroideae</taxon>
        <taxon>Anthemideae</taxon>
        <taxon>Anthemidinae</taxon>
        <taxon>Tanacetum</taxon>
    </lineage>
</organism>
<dbReference type="CDD" id="cd09272">
    <property type="entry name" value="RNase_HI_RT_Ty1"/>
    <property type="match status" value="1"/>
</dbReference>
<dbReference type="Proteomes" id="UP001151760">
    <property type="component" value="Unassembled WGS sequence"/>
</dbReference>
<evidence type="ECO:0000259" key="1">
    <source>
        <dbReference type="Pfam" id="PF07727"/>
    </source>
</evidence>
<dbReference type="Pfam" id="PF07727">
    <property type="entry name" value="RVT_2"/>
    <property type="match status" value="1"/>
</dbReference>
<reference evidence="3" key="1">
    <citation type="journal article" date="2022" name="Int. J. Mol. Sci.">
        <title>Draft Genome of Tanacetum Coccineum: Genomic Comparison of Closely Related Tanacetum-Family Plants.</title>
        <authorList>
            <person name="Yamashiro T."/>
            <person name="Shiraishi A."/>
            <person name="Nakayama K."/>
            <person name="Satake H."/>
        </authorList>
    </citation>
    <scope>NUCLEOTIDE SEQUENCE</scope>
</reference>
<dbReference type="SUPFAM" id="SSF56672">
    <property type="entry name" value="DNA/RNA polymerases"/>
    <property type="match status" value="1"/>
</dbReference>
<dbReference type="PANTHER" id="PTHR11439">
    <property type="entry name" value="GAG-POL-RELATED RETROTRANSPOSON"/>
    <property type="match status" value="1"/>
</dbReference>
<dbReference type="PANTHER" id="PTHR11439:SF521">
    <property type="entry name" value="RNA-DIRECTED DNA POLYMERASE"/>
    <property type="match status" value="1"/>
</dbReference>
<evidence type="ECO:0000259" key="2">
    <source>
        <dbReference type="Pfam" id="PF13976"/>
    </source>
</evidence>